<gene>
    <name evidence="5" type="primary">cdc42ep1a</name>
</gene>
<evidence type="ECO:0000256" key="1">
    <source>
        <dbReference type="ARBA" id="ARBA00004184"/>
    </source>
</evidence>
<dbReference type="Pfam" id="PF14957">
    <property type="entry name" value="BORG_CEP"/>
    <property type="match status" value="1"/>
</dbReference>
<proteinExistence type="inferred from homology"/>
<evidence type="ECO:0000313" key="5">
    <source>
        <dbReference type="Ensembl" id="ENSGMOP00000032932.1"/>
    </source>
</evidence>
<dbReference type="GO" id="GO:0031274">
    <property type="term" value="P:positive regulation of pseudopodium assembly"/>
    <property type="evidence" value="ECO:0007669"/>
    <property type="project" value="TreeGrafter"/>
</dbReference>
<reference evidence="5" key="2">
    <citation type="submission" date="2025-09" db="UniProtKB">
        <authorList>
            <consortium name="Ensembl"/>
        </authorList>
    </citation>
    <scope>IDENTIFICATION</scope>
</reference>
<dbReference type="GO" id="GO:0007266">
    <property type="term" value="P:Rho protein signal transduction"/>
    <property type="evidence" value="ECO:0007669"/>
    <property type="project" value="TreeGrafter"/>
</dbReference>
<dbReference type="PANTHER" id="PTHR15344:SF7">
    <property type="entry name" value="CDC42 EFFECTOR PROTEIN 1"/>
    <property type="match status" value="1"/>
</dbReference>
<dbReference type="Proteomes" id="UP000694546">
    <property type="component" value="Chromosome 18"/>
</dbReference>
<dbReference type="PANTHER" id="PTHR15344">
    <property type="entry name" value="CDC42 EFFECTOR PROTEIN BORG"/>
    <property type="match status" value="1"/>
</dbReference>
<dbReference type="Pfam" id="PF00786">
    <property type="entry name" value="PBD"/>
    <property type="match status" value="1"/>
</dbReference>
<dbReference type="GO" id="GO:0031267">
    <property type="term" value="F:small GTPase binding"/>
    <property type="evidence" value="ECO:0007669"/>
    <property type="project" value="TreeGrafter"/>
</dbReference>
<feature type="domain" description="CRIB" evidence="4">
    <location>
        <begin position="32"/>
        <end position="46"/>
    </location>
</feature>
<evidence type="ECO:0000259" key="4">
    <source>
        <dbReference type="PROSITE" id="PS50108"/>
    </source>
</evidence>
<organism evidence="5 6">
    <name type="scientific">Gadus morhua</name>
    <name type="common">Atlantic cod</name>
    <dbReference type="NCBI Taxonomy" id="8049"/>
    <lineage>
        <taxon>Eukaryota</taxon>
        <taxon>Metazoa</taxon>
        <taxon>Chordata</taxon>
        <taxon>Craniata</taxon>
        <taxon>Vertebrata</taxon>
        <taxon>Euteleostomi</taxon>
        <taxon>Actinopterygii</taxon>
        <taxon>Neopterygii</taxon>
        <taxon>Teleostei</taxon>
        <taxon>Neoteleostei</taxon>
        <taxon>Acanthomorphata</taxon>
        <taxon>Zeiogadaria</taxon>
        <taxon>Gadariae</taxon>
        <taxon>Gadiformes</taxon>
        <taxon>Gadoidei</taxon>
        <taxon>Gadidae</taxon>
        <taxon>Gadus</taxon>
    </lineage>
</organism>
<feature type="compositionally biased region" description="Acidic residues" evidence="3">
    <location>
        <begin position="416"/>
        <end position="425"/>
    </location>
</feature>
<dbReference type="GO" id="GO:0005737">
    <property type="term" value="C:cytoplasm"/>
    <property type="evidence" value="ECO:0007669"/>
    <property type="project" value="UniProtKB-ARBA"/>
</dbReference>
<evidence type="ECO:0000256" key="3">
    <source>
        <dbReference type="SAM" id="MobiDB-lite"/>
    </source>
</evidence>
<feature type="region of interest" description="Disordered" evidence="3">
    <location>
        <begin position="406"/>
        <end position="425"/>
    </location>
</feature>
<comment type="similarity">
    <text evidence="2">Belongs to the BORG/CEP family.</text>
</comment>
<dbReference type="Ensembl" id="ENSGMOT00000055441.1">
    <property type="protein sequence ID" value="ENSGMOP00000032932.1"/>
    <property type="gene ID" value="ENSGMOG00000030881.1"/>
</dbReference>
<accession>A0A8C5AK85</accession>
<feature type="compositionally biased region" description="Gly residues" evidence="3">
    <location>
        <begin position="111"/>
        <end position="121"/>
    </location>
</feature>
<dbReference type="GO" id="GO:0008360">
    <property type="term" value="P:regulation of cell shape"/>
    <property type="evidence" value="ECO:0007669"/>
    <property type="project" value="TreeGrafter"/>
</dbReference>
<evidence type="ECO:0000313" key="6">
    <source>
        <dbReference type="Proteomes" id="UP000694546"/>
    </source>
</evidence>
<dbReference type="GO" id="GO:0030838">
    <property type="term" value="P:positive regulation of actin filament polymerization"/>
    <property type="evidence" value="ECO:0007669"/>
    <property type="project" value="TreeGrafter"/>
</dbReference>
<dbReference type="InterPro" id="IPR051296">
    <property type="entry name" value="Cdc42_Effector_BORG/CEP"/>
</dbReference>
<dbReference type="PROSITE" id="PS50108">
    <property type="entry name" value="CRIB"/>
    <property type="match status" value="1"/>
</dbReference>
<name>A0A8C5AK85_GADMO</name>
<dbReference type="GeneTree" id="ENSGT00940000160068"/>
<dbReference type="InterPro" id="IPR029273">
    <property type="entry name" value="Cdc42_effect-like"/>
</dbReference>
<protein>
    <submittedName>
        <fullName evidence="5">CDC42 effector protein (Rho GTPase binding) 1a</fullName>
    </submittedName>
</protein>
<feature type="region of interest" description="Disordered" evidence="3">
    <location>
        <begin position="56"/>
        <end position="137"/>
    </location>
</feature>
<dbReference type="SMART" id="SM00285">
    <property type="entry name" value="PBD"/>
    <property type="match status" value="1"/>
</dbReference>
<keyword evidence="6" id="KW-1185">Reference proteome</keyword>
<dbReference type="AlphaFoldDB" id="A0A8C5AK85"/>
<dbReference type="InterPro" id="IPR000095">
    <property type="entry name" value="CRIB_dom"/>
</dbReference>
<evidence type="ECO:0000256" key="2">
    <source>
        <dbReference type="ARBA" id="ARBA00010770"/>
    </source>
</evidence>
<dbReference type="GO" id="GO:0012505">
    <property type="term" value="C:endomembrane system"/>
    <property type="evidence" value="ECO:0007669"/>
    <property type="project" value="UniProtKB-SubCell"/>
</dbReference>
<sequence>MNLQGKLSGLKGLVSGAHGRRRFKGDLTTDMISPPMDDFRHTMHVGRGGDVFGDTSFLSNHGGSRNREADANTTCSSTPTSPTSTPDNKIGAFFSRTLRQVRKGSASEGRPSGGGGGGGGGESKDVSSPPPPAVSPIIKNAISLPRLDAVGTTNGGGPVVRELFPPQEAGKASYGLESGFVTLPRLSRSERPLPSVPTSCSPDLPRTCLDDAVDSVPSDGPAYAVTMVPLSLEPVTMTTHSDSLRSLTSLDTFTLDLGPSLMSEVFGMIDSPGGHSDGHFHAWEAEEAGSAFGMTNEGSEMDSATISYVDSLLREDCGSRKSPYGGDWEEEEERMVMMMMEANGGAGHPLKGAVPDVVLVGPTAEDGRARPGVGMETDSFQKAADVLARHYRVAGSKLRILESESLSQSKSLSYGEVDEEEEIKV</sequence>
<dbReference type="GO" id="GO:0005886">
    <property type="term" value="C:plasma membrane"/>
    <property type="evidence" value="ECO:0007669"/>
    <property type="project" value="TreeGrafter"/>
</dbReference>
<feature type="compositionally biased region" description="Low complexity" evidence="3">
    <location>
        <begin position="73"/>
        <end position="86"/>
    </location>
</feature>
<reference evidence="5" key="1">
    <citation type="submission" date="2025-08" db="UniProtKB">
        <authorList>
            <consortium name="Ensembl"/>
        </authorList>
    </citation>
    <scope>IDENTIFICATION</scope>
</reference>
<dbReference type="GO" id="GO:0005856">
    <property type="term" value="C:cytoskeleton"/>
    <property type="evidence" value="ECO:0007669"/>
    <property type="project" value="TreeGrafter"/>
</dbReference>
<comment type="subcellular location">
    <subcellularLocation>
        <location evidence="1">Endomembrane system</location>
        <topology evidence="1">Peripheral membrane protein</topology>
    </subcellularLocation>
</comment>